<feature type="domain" description="RDD" evidence="7">
    <location>
        <begin position="50"/>
        <end position="180"/>
    </location>
</feature>
<evidence type="ECO:0000259" key="7">
    <source>
        <dbReference type="Pfam" id="PF06271"/>
    </source>
</evidence>
<dbReference type="GO" id="GO:0016020">
    <property type="term" value="C:membrane"/>
    <property type="evidence" value="ECO:0007669"/>
    <property type="project" value="UniProtKB-SubCell"/>
</dbReference>
<evidence type="ECO:0000256" key="3">
    <source>
        <dbReference type="ARBA" id="ARBA00022989"/>
    </source>
</evidence>
<dbReference type="PANTHER" id="PTHR38480">
    <property type="entry name" value="SLR0254 PROTEIN"/>
    <property type="match status" value="1"/>
</dbReference>
<comment type="subcellular location">
    <subcellularLocation>
        <location evidence="1">Membrane</location>
        <topology evidence="1">Multi-pass membrane protein</topology>
    </subcellularLocation>
</comment>
<feature type="transmembrane region" description="Helical" evidence="6">
    <location>
        <begin position="57"/>
        <end position="82"/>
    </location>
</feature>
<gene>
    <name evidence="8" type="ORF">FRACA_1140018</name>
</gene>
<organism evidence="8 9">
    <name type="scientific">Frankia canadensis</name>
    <dbReference type="NCBI Taxonomy" id="1836972"/>
    <lineage>
        <taxon>Bacteria</taxon>
        <taxon>Bacillati</taxon>
        <taxon>Actinomycetota</taxon>
        <taxon>Actinomycetes</taxon>
        <taxon>Frankiales</taxon>
        <taxon>Frankiaceae</taxon>
        <taxon>Frankia</taxon>
    </lineage>
</organism>
<evidence type="ECO:0000256" key="4">
    <source>
        <dbReference type="ARBA" id="ARBA00023136"/>
    </source>
</evidence>
<proteinExistence type="predicted"/>
<dbReference type="Proteomes" id="UP000234331">
    <property type="component" value="Unassembled WGS sequence"/>
</dbReference>
<dbReference type="EMBL" id="FZMO01000018">
    <property type="protein sequence ID" value="SNQ45844.1"/>
    <property type="molecule type" value="Genomic_DNA"/>
</dbReference>
<keyword evidence="4 6" id="KW-0472">Membrane</keyword>
<protein>
    <recommendedName>
        <fullName evidence="7">RDD domain-containing protein</fullName>
    </recommendedName>
</protein>
<feature type="compositionally biased region" description="Pro residues" evidence="5">
    <location>
        <begin position="287"/>
        <end position="296"/>
    </location>
</feature>
<evidence type="ECO:0000256" key="1">
    <source>
        <dbReference type="ARBA" id="ARBA00004141"/>
    </source>
</evidence>
<dbReference type="RefSeq" id="WP_243407104.1">
    <property type="nucleotide sequence ID" value="NZ_FZMO01000018.1"/>
</dbReference>
<dbReference type="PANTHER" id="PTHR38480:SF1">
    <property type="entry name" value="SLR0254 PROTEIN"/>
    <property type="match status" value="1"/>
</dbReference>
<feature type="compositionally biased region" description="Gly residues" evidence="5">
    <location>
        <begin position="301"/>
        <end position="313"/>
    </location>
</feature>
<feature type="transmembrane region" description="Helical" evidence="6">
    <location>
        <begin position="88"/>
        <end position="108"/>
    </location>
</feature>
<evidence type="ECO:0000256" key="2">
    <source>
        <dbReference type="ARBA" id="ARBA00022692"/>
    </source>
</evidence>
<evidence type="ECO:0000313" key="8">
    <source>
        <dbReference type="EMBL" id="SNQ45844.1"/>
    </source>
</evidence>
<keyword evidence="9" id="KW-1185">Reference proteome</keyword>
<keyword evidence="2 6" id="KW-0812">Transmembrane</keyword>
<name>A0A2I2KJL8_9ACTN</name>
<accession>A0A2I2KJL8</accession>
<evidence type="ECO:0000256" key="5">
    <source>
        <dbReference type="SAM" id="MobiDB-lite"/>
    </source>
</evidence>
<dbReference type="Pfam" id="PF06271">
    <property type="entry name" value="RDD"/>
    <property type="match status" value="1"/>
</dbReference>
<evidence type="ECO:0000256" key="6">
    <source>
        <dbReference type="SAM" id="Phobius"/>
    </source>
</evidence>
<sequence length="344" mass="35680">MNQAMPRGATDARSAAATGRARAGAAGDAPGAGGAQRIITGEAVAIDLRVARLGSRLVAGLIDLLAQLYIFYFLAIVVVFAVRPDDDALAAAVFLLVYVTIVLGYPVACETFTRGRTLGKMAMGLRVVRDDGGPIHFRHAFVRGLVGAVVERPGSLLGLPAVISMLVSRNSKRLGDVFAGTVVLQVRVPRTVGATPFVPPALLGWASLLDLSGLDDSLALRARHFLSRAHALSPAALDRMGRGLVDEVRAVVTPAPPPGTPGWAFLSAVLAERTRRAYARLIAQRPPEAPTGPPGGPAAYAGGGFGGPPGGHLGAPPWVSHPPAPMPSRPPVLVPPRPPSPPSW</sequence>
<dbReference type="InterPro" id="IPR010432">
    <property type="entry name" value="RDD"/>
</dbReference>
<reference evidence="8 9" key="1">
    <citation type="submission" date="2017-06" db="EMBL/GenBank/DDBJ databases">
        <authorList>
            <person name="Kim H.J."/>
            <person name="Triplett B.A."/>
        </authorList>
    </citation>
    <scope>NUCLEOTIDE SEQUENCE [LARGE SCALE GENOMIC DNA]</scope>
    <source>
        <strain evidence="8">FRACA_ARgP5</strain>
    </source>
</reference>
<dbReference type="AlphaFoldDB" id="A0A2I2KJL8"/>
<evidence type="ECO:0000313" key="9">
    <source>
        <dbReference type="Proteomes" id="UP000234331"/>
    </source>
</evidence>
<feature type="region of interest" description="Disordered" evidence="5">
    <location>
        <begin position="284"/>
        <end position="344"/>
    </location>
</feature>
<keyword evidence="3 6" id="KW-1133">Transmembrane helix</keyword>
<feature type="compositionally biased region" description="Pro residues" evidence="5">
    <location>
        <begin position="319"/>
        <end position="344"/>
    </location>
</feature>